<name>A0A7V3YFT5_9BACT</name>
<proteinExistence type="predicted"/>
<dbReference type="Pfam" id="PF03956">
    <property type="entry name" value="Lys_export"/>
    <property type="match status" value="1"/>
</dbReference>
<reference evidence="2" key="1">
    <citation type="journal article" date="2020" name="mSystems">
        <title>Genome- and Community-Level Interaction Insights into Carbon Utilization and Element Cycling Functions of Hydrothermarchaeota in Hydrothermal Sediment.</title>
        <authorList>
            <person name="Zhou Z."/>
            <person name="Liu Y."/>
            <person name="Xu W."/>
            <person name="Pan J."/>
            <person name="Luo Z.H."/>
            <person name="Li M."/>
        </authorList>
    </citation>
    <scope>NUCLEOTIDE SEQUENCE [LARGE SCALE GENOMIC DNA]</scope>
    <source>
        <strain evidence="2">SpSt-747</strain>
    </source>
</reference>
<protein>
    <submittedName>
        <fullName evidence="2">Lysine exporter LysO family protein</fullName>
    </submittedName>
</protein>
<accession>A0A7V3YFT5</accession>
<dbReference type="GO" id="GO:0015661">
    <property type="term" value="F:L-lysine efflux transmembrane transporter activity"/>
    <property type="evidence" value="ECO:0007669"/>
    <property type="project" value="InterPro"/>
</dbReference>
<feature type="transmembrane region" description="Helical" evidence="1">
    <location>
        <begin position="31"/>
        <end position="49"/>
    </location>
</feature>
<dbReference type="GO" id="GO:0005886">
    <property type="term" value="C:plasma membrane"/>
    <property type="evidence" value="ECO:0007669"/>
    <property type="project" value="TreeGrafter"/>
</dbReference>
<sequence>MIGIVLSLGTGVLFGFSGLFPSAFGGFLERWIDISLYVLVFGVGMELAWESKAFEELRSLGFRVFLLPLAAMVGSLLGAAFVALCSPMTLRECLAVASGFGWYSLSGVLLARLGNPSLGLFAFATNVFREILALVSLEWVYRAFGGWAAVALGGATSMDTTLGVLSRVSGGKLVPLGVVSGVLHSLCVPFWVTLFFQFL</sequence>
<comment type="caution">
    <text evidence="2">The sequence shown here is derived from an EMBL/GenBank/DDBJ whole genome shotgun (WGS) entry which is preliminary data.</text>
</comment>
<keyword evidence="1" id="KW-0812">Transmembrane</keyword>
<evidence type="ECO:0000256" key="1">
    <source>
        <dbReference type="SAM" id="Phobius"/>
    </source>
</evidence>
<feature type="transmembrane region" description="Helical" evidence="1">
    <location>
        <begin position="173"/>
        <end position="196"/>
    </location>
</feature>
<gene>
    <name evidence="2" type="ORF">ENV30_03265</name>
</gene>
<dbReference type="AlphaFoldDB" id="A0A7V3YFT5"/>
<evidence type="ECO:0000313" key="2">
    <source>
        <dbReference type="EMBL" id="HGI30317.1"/>
    </source>
</evidence>
<feature type="transmembrane region" description="Helical" evidence="1">
    <location>
        <begin position="102"/>
        <end position="124"/>
    </location>
</feature>
<keyword evidence="1" id="KW-1133">Transmembrane helix</keyword>
<keyword evidence="1" id="KW-0472">Membrane</keyword>
<dbReference type="PANTHER" id="PTHR35804">
    <property type="entry name" value="LYSINE EXPORTER LYSO"/>
    <property type="match status" value="1"/>
</dbReference>
<feature type="transmembrane region" description="Helical" evidence="1">
    <location>
        <begin position="61"/>
        <end position="82"/>
    </location>
</feature>
<dbReference type="InterPro" id="IPR005642">
    <property type="entry name" value="LysO"/>
</dbReference>
<dbReference type="EMBL" id="DTFV01000046">
    <property type="protein sequence ID" value="HGI30317.1"/>
    <property type="molecule type" value="Genomic_DNA"/>
</dbReference>
<dbReference type="PANTHER" id="PTHR35804:SF1">
    <property type="entry name" value="LYSINE EXPORTER LYSO"/>
    <property type="match status" value="1"/>
</dbReference>
<organism evidence="2">
    <name type="scientific">Candidatus Caldatribacterium californiense</name>
    <dbReference type="NCBI Taxonomy" id="1454726"/>
    <lineage>
        <taxon>Bacteria</taxon>
        <taxon>Pseudomonadati</taxon>
        <taxon>Atribacterota</taxon>
        <taxon>Atribacteria</taxon>
        <taxon>Atribacterales</taxon>
        <taxon>Candidatus Caldatribacteriaceae</taxon>
        <taxon>Candidatus Caldatribacterium</taxon>
    </lineage>
</organism>